<accession>A0A0L8AQA8</accession>
<dbReference type="GO" id="GO:0030246">
    <property type="term" value="F:carbohydrate binding"/>
    <property type="evidence" value="ECO:0007669"/>
    <property type="project" value="InterPro"/>
</dbReference>
<dbReference type="Pfam" id="PF06452">
    <property type="entry name" value="CBM9_1"/>
    <property type="match status" value="1"/>
</dbReference>
<feature type="chain" id="PRO_5005580537" evidence="1">
    <location>
        <begin position="23"/>
        <end position="717"/>
    </location>
</feature>
<dbReference type="PATRIC" id="fig|1566026.4.peg.42"/>
<dbReference type="OrthoDB" id="9786766at2"/>
<dbReference type="Proteomes" id="UP000036908">
    <property type="component" value="Unassembled WGS sequence"/>
</dbReference>
<feature type="domain" description="Carbohydrate-binding" evidence="2">
    <location>
        <begin position="35"/>
        <end position="184"/>
    </location>
</feature>
<feature type="signal peptide" evidence="1">
    <location>
        <begin position="1"/>
        <end position="22"/>
    </location>
</feature>
<comment type="caution">
    <text evidence="4">The sequence shown here is derived from an EMBL/GenBank/DDBJ whole genome shotgun (WGS) entry which is preliminary data.</text>
</comment>
<dbReference type="AlphaFoldDB" id="A0A0L8AQA8"/>
<keyword evidence="1" id="KW-0732">Signal</keyword>
<evidence type="ECO:0000313" key="4">
    <source>
        <dbReference type="EMBL" id="KOF04524.1"/>
    </source>
</evidence>
<reference evidence="5" key="1">
    <citation type="submission" date="2014-11" db="EMBL/GenBank/DDBJ databases">
        <title>Genome sequencing of Roseivirga sp. D-25.</title>
        <authorList>
            <person name="Selvaratnam C."/>
            <person name="Thevarajoo S."/>
            <person name="Goh K.M."/>
            <person name="Eee R."/>
            <person name="Chan K.-G."/>
            <person name="Chong C.S."/>
        </authorList>
    </citation>
    <scope>NUCLEOTIDE SEQUENCE [LARGE SCALE GENOMIC DNA]</scope>
    <source>
        <strain evidence="5">D-25</strain>
    </source>
</reference>
<evidence type="ECO:0000259" key="2">
    <source>
        <dbReference type="Pfam" id="PF06452"/>
    </source>
</evidence>
<dbReference type="SUPFAM" id="SSF49344">
    <property type="entry name" value="CBD9-like"/>
    <property type="match status" value="1"/>
</dbReference>
<name>A0A0L8AQA8_9BACT</name>
<sequence>MLKTLFYSVIAFVVLFKFQANAQIKSVYVETPPKIDGVLDEDIWKNSPNVTGYKTFVPDFGKDMPFQTIAYMAHDDENLYFAFKCFDDPKLIKTSIAARDKISADDWICINLDSFNSAQSLYGLYVNPNGIQMDTRFAAGNEDVGLDLIWYSAAKIVDDGYVVEAKIPFKSIRYTVKDGQVEMGVIFERRISRFSIQGTFPALDPKQGFAFLTQMMPIQYDRVKKPKLVEILPAVTYAINKEHINGAYKKEYNFEPSLTAKIGITPELVFDATINPDFSQVESDAQQVEVNQRFPVNYPERRPFFLEGNENFNFAGTGGFSPVSSVVNSRSIVSPKRAAKLTGKIGDKNIISSIYAVDRADEHSPDFAQDETADVGVMRYMRSLSQDSYVGLIGTTRRRNGASNDVLGFDGQYRFNQSNQVTGHFLNSRSKLTEDGPLANSISSSISVSRNTRNFNGSFSLLDIGEDFRSEVGYITRTGISRVTLSLNPKIFPKGDGLIKRIDPQLYTSLTKDKPSGLNEHVLYLSLAATLPRNTRLSVSADHSSEIYLGREFKDGTISLQASSQITKRIFFKTSYDWDNGTYYRELAQGYGKRISNNLTLQLSDKFSAQFTHTFNSLYNSDTDVKYYDIHIARGRVVYQMNKYLFFRGIAQYNSLSKVLSPNFLVSFTYIPGTVVHLGWGSVYEKTRWDGAQYVNDDQYLQKASGFFFKASYLWRW</sequence>
<dbReference type="InterPro" id="IPR010502">
    <property type="entry name" value="Carb-bd_dom_fam9"/>
</dbReference>
<evidence type="ECO:0000259" key="3">
    <source>
        <dbReference type="Pfam" id="PF19313"/>
    </source>
</evidence>
<dbReference type="GO" id="GO:0016052">
    <property type="term" value="P:carbohydrate catabolic process"/>
    <property type="evidence" value="ECO:0007669"/>
    <property type="project" value="InterPro"/>
</dbReference>
<protein>
    <submittedName>
        <fullName evidence="4">Uncharacterized protein</fullName>
    </submittedName>
</protein>
<proteinExistence type="predicted"/>
<dbReference type="EMBL" id="JSVA01000001">
    <property type="protein sequence ID" value="KOF04524.1"/>
    <property type="molecule type" value="Genomic_DNA"/>
</dbReference>
<dbReference type="InterPro" id="IPR045670">
    <property type="entry name" value="DUF5916"/>
</dbReference>
<evidence type="ECO:0000256" key="1">
    <source>
        <dbReference type="SAM" id="SignalP"/>
    </source>
</evidence>
<dbReference type="CDD" id="cd09618">
    <property type="entry name" value="CBM9_like_2"/>
    <property type="match status" value="1"/>
</dbReference>
<evidence type="ECO:0000313" key="5">
    <source>
        <dbReference type="Proteomes" id="UP000036908"/>
    </source>
</evidence>
<keyword evidence="5" id="KW-1185">Reference proteome</keyword>
<dbReference type="GO" id="GO:0004553">
    <property type="term" value="F:hydrolase activity, hydrolyzing O-glycosyl compounds"/>
    <property type="evidence" value="ECO:0007669"/>
    <property type="project" value="InterPro"/>
</dbReference>
<organism evidence="4 5">
    <name type="scientific">Roseivirga seohaensis subsp. aquiponti</name>
    <dbReference type="NCBI Taxonomy" id="1566026"/>
    <lineage>
        <taxon>Bacteria</taxon>
        <taxon>Pseudomonadati</taxon>
        <taxon>Bacteroidota</taxon>
        <taxon>Cytophagia</taxon>
        <taxon>Cytophagales</taxon>
        <taxon>Roseivirgaceae</taxon>
        <taxon>Roseivirga</taxon>
    </lineage>
</organism>
<feature type="domain" description="DUF5916" evidence="3">
    <location>
        <begin position="231"/>
        <end position="314"/>
    </location>
</feature>
<gene>
    <name evidence="4" type="ORF">OB69_00200</name>
</gene>
<dbReference type="RefSeq" id="WP_053221670.1">
    <property type="nucleotide sequence ID" value="NZ_JSVA01000001.1"/>
</dbReference>
<dbReference type="Pfam" id="PF19313">
    <property type="entry name" value="DUF5916"/>
    <property type="match status" value="1"/>
</dbReference>
<dbReference type="Gene3D" id="2.60.40.1190">
    <property type="match status" value="1"/>
</dbReference>